<proteinExistence type="predicted"/>
<name>A0A832G0E2_9BACT</name>
<organism evidence="2">
    <name type="scientific">Ignavibacterium album</name>
    <dbReference type="NCBI Taxonomy" id="591197"/>
    <lineage>
        <taxon>Bacteria</taxon>
        <taxon>Pseudomonadati</taxon>
        <taxon>Ignavibacteriota</taxon>
        <taxon>Ignavibacteria</taxon>
        <taxon>Ignavibacteriales</taxon>
        <taxon>Ignavibacteriaceae</taxon>
        <taxon>Ignavibacterium</taxon>
    </lineage>
</organism>
<protein>
    <recommendedName>
        <fullName evidence="3">DUF948 domain-containing protein</fullName>
    </recommendedName>
</protein>
<comment type="caution">
    <text evidence="2">The sequence shown here is derived from an EMBL/GenBank/DDBJ whole genome shotgun (WGS) entry which is preliminary data.</text>
</comment>
<evidence type="ECO:0000256" key="1">
    <source>
        <dbReference type="SAM" id="Phobius"/>
    </source>
</evidence>
<reference evidence="2" key="1">
    <citation type="journal article" date="2020" name="mSystems">
        <title>Genome- and Community-Level Interaction Insights into Carbon Utilization and Element Cycling Functions of Hydrothermarchaeota in Hydrothermal Sediment.</title>
        <authorList>
            <person name="Zhou Z."/>
            <person name="Liu Y."/>
            <person name="Xu W."/>
            <person name="Pan J."/>
            <person name="Luo Z.H."/>
            <person name="Li M."/>
        </authorList>
    </citation>
    <scope>NUCLEOTIDE SEQUENCE [LARGE SCALE GENOMIC DNA]</scope>
    <source>
        <strain evidence="2">SpSt-500</strain>
    </source>
</reference>
<keyword evidence="1" id="KW-0812">Transmembrane</keyword>
<evidence type="ECO:0000313" key="2">
    <source>
        <dbReference type="EMBL" id="HGT46914.1"/>
    </source>
</evidence>
<sequence>MDIIQVLTAILLLSAAMLCIALIIYFKKIVGSMLELEKEIKELNSTLKPLISSTLELTKNLNEVSETAKKQLQVSKSILDDIRFRVDKVLELEEKVRDGIDYAVTPLIQNLSAIGKGIETFWRKFKER</sequence>
<keyword evidence="1" id="KW-0472">Membrane</keyword>
<keyword evidence="1" id="KW-1133">Transmembrane helix</keyword>
<evidence type="ECO:0008006" key="3">
    <source>
        <dbReference type="Google" id="ProtNLM"/>
    </source>
</evidence>
<accession>A0A832G0E2</accession>
<dbReference type="AlphaFoldDB" id="A0A832G0E2"/>
<dbReference type="EMBL" id="DSVI01000004">
    <property type="protein sequence ID" value="HGT46914.1"/>
    <property type="molecule type" value="Genomic_DNA"/>
</dbReference>
<gene>
    <name evidence="2" type="ORF">ENS56_02655</name>
</gene>
<feature type="transmembrane region" description="Helical" evidence="1">
    <location>
        <begin position="6"/>
        <end position="26"/>
    </location>
</feature>